<evidence type="ECO:0000313" key="3">
    <source>
        <dbReference type="Proteomes" id="UP000094285"/>
    </source>
</evidence>
<feature type="compositionally biased region" description="Low complexity" evidence="1">
    <location>
        <begin position="76"/>
        <end position="89"/>
    </location>
</feature>
<feature type="compositionally biased region" description="Pro residues" evidence="1">
    <location>
        <begin position="1"/>
        <end position="11"/>
    </location>
</feature>
<organism evidence="2 3">
    <name type="scientific">Suhomyces tanzawaensis NRRL Y-17324</name>
    <dbReference type="NCBI Taxonomy" id="984487"/>
    <lineage>
        <taxon>Eukaryota</taxon>
        <taxon>Fungi</taxon>
        <taxon>Dikarya</taxon>
        <taxon>Ascomycota</taxon>
        <taxon>Saccharomycotina</taxon>
        <taxon>Pichiomycetes</taxon>
        <taxon>Debaryomycetaceae</taxon>
        <taxon>Suhomyces</taxon>
    </lineage>
</organism>
<evidence type="ECO:0000256" key="1">
    <source>
        <dbReference type="SAM" id="MobiDB-lite"/>
    </source>
</evidence>
<dbReference type="Proteomes" id="UP000094285">
    <property type="component" value="Unassembled WGS sequence"/>
</dbReference>
<sequence>MASASDPPPPGGSHKCPTAAPPPRRNQSRTSPECIAGCDPPDALPRANCWPPRAVPPQPTRPVVASTTPVAHHPPLKTSTPAPTLSSPTHHWLSSNH</sequence>
<dbReference type="AlphaFoldDB" id="A0A1E4SF83"/>
<dbReference type="GeneID" id="30982454"/>
<proteinExistence type="predicted"/>
<evidence type="ECO:0000313" key="2">
    <source>
        <dbReference type="EMBL" id="ODV78184.1"/>
    </source>
</evidence>
<dbReference type="EMBL" id="KV453914">
    <property type="protein sequence ID" value="ODV78184.1"/>
    <property type="molecule type" value="Genomic_DNA"/>
</dbReference>
<name>A0A1E4SF83_9ASCO</name>
<gene>
    <name evidence="2" type="ORF">CANTADRAFT_298870</name>
</gene>
<keyword evidence="3" id="KW-1185">Reference proteome</keyword>
<feature type="region of interest" description="Disordered" evidence="1">
    <location>
        <begin position="1"/>
        <end position="97"/>
    </location>
</feature>
<reference evidence="3" key="1">
    <citation type="submission" date="2016-05" db="EMBL/GenBank/DDBJ databases">
        <title>Comparative genomics of biotechnologically important yeasts.</title>
        <authorList>
            <consortium name="DOE Joint Genome Institute"/>
            <person name="Riley R."/>
            <person name="Haridas S."/>
            <person name="Wolfe K.H."/>
            <person name="Lopes M.R."/>
            <person name="Hittinger C.T."/>
            <person name="Goker M."/>
            <person name="Salamov A."/>
            <person name="Wisecaver J."/>
            <person name="Long T.M."/>
            <person name="Aerts A.L."/>
            <person name="Barry K."/>
            <person name="Choi C."/>
            <person name="Clum A."/>
            <person name="Coughlan A.Y."/>
            <person name="Deshpande S."/>
            <person name="Douglass A.P."/>
            <person name="Hanson S.J."/>
            <person name="Klenk H.-P."/>
            <person name="Labutti K."/>
            <person name="Lapidus A."/>
            <person name="Lindquist E."/>
            <person name="Lipzen A."/>
            <person name="Meier-Kolthoff J.P."/>
            <person name="Ohm R.A."/>
            <person name="Otillar R.P."/>
            <person name="Pangilinan J."/>
            <person name="Peng Y."/>
            <person name="Rokas A."/>
            <person name="Rosa C.A."/>
            <person name="Scheuner C."/>
            <person name="Sibirny A.A."/>
            <person name="Slot J.C."/>
            <person name="Stielow J.B."/>
            <person name="Sun H."/>
            <person name="Kurtzman C.P."/>
            <person name="Blackwell M."/>
            <person name="Grigoriev I.V."/>
            <person name="Jeffries T.W."/>
        </authorList>
    </citation>
    <scope>NUCLEOTIDE SEQUENCE [LARGE SCALE GENOMIC DNA]</scope>
    <source>
        <strain evidence="3">NRRL Y-17324</strain>
    </source>
</reference>
<accession>A0A1E4SF83</accession>
<protein>
    <submittedName>
        <fullName evidence="2">Uncharacterized protein</fullName>
    </submittedName>
</protein>
<dbReference type="RefSeq" id="XP_020063306.1">
    <property type="nucleotide sequence ID" value="XM_020208317.1"/>
</dbReference>